<sequence length="674" mass="75985">MRKHSRAYSVYELLSSMRFAVTLLVVIALASIIGTIIKQNESYTGYLVEFGPFWFEIFKRLGFYNIYSAGWFLGIMAFLVLSTGLCIYRHTPQFLKEMRSYRENATLNSLSLFKHQQSFDVSNSANTQEKLQSFLSKHNYRFKEKQNDGHLLLAGKKGTFQKLGYFFAHAAIILICVGGLADGNLFIRAQEWFNGKHVEKRDLRVSEIPESSKLPTSNPTFRGNVTIPEGSSTDVLFLNHKDGYFVQELPFLVTLKKFHVEHYPTGQPKKFASDIVVTMKDSGKVINGTTSVNHPVIVDGIAIYQASFGDGGSPVSLKSWNLASPSEEASAVEGVSQSTKQLALAGKPASLELGDFRFFNIENFDRTEDKAKQDFVDRFKGDMQDAAKVTKPKTLHNVGPSITFKWRDATGQAIEYINYMQPVTLEGAPYFISGMKTRVQDPYRYFRFPADRNGEITGFMKLRALLLNPEERENLANLTANQALSSSALSETFRVQFVDSAERVLATFAKGGFPALDEQLKASVPQDKRNEVAGIYMKILQTAALEAYKKSSQQQNVSGDEMRFVLDSLVSMSALNDYGTPVYLQLTNFQQIQASGFQIARAPAKNLVYLGCLLLVIGIFAMFYIQEYRVWLVIQKDKVMFAMSGNRKHQQFEQLYQQHLSELQQLLVTPTEKS</sequence>
<organism evidence="8 9">
    <name type="scientific">Leeia speluncae</name>
    <dbReference type="NCBI Taxonomy" id="2884804"/>
    <lineage>
        <taxon>Bacteria</taxon>
        <taxon>Pseudomonadati</taxon>
        <taxon>Pseudomonadota</taxon>
        <taxon>Betaproteobacteria</taxon>
        <taxon>Neisseriales</taxon>
        <taxon>Leeiaceae</taxon>
        <taxon>Leeia</taxon>
    </lineage>
</organism>
<evidence type="ECO:0000259" key="7">
    <source>
        <dbReference type="Pfam" id="PF05140"/>
    </source>
</evidence>
<comment type="caution">
    <text evidence="8">The sequence shown here is derived from an EMBL/GenBank/DDBJ whole genome shotgun (WGS) entry which is preliminary data.</text>
</comment>
<keyword evidence="2 6" id="KW-0812">Transmembrane</keyword>
<dbReference type="Proteomes" id="UP001165395">
    <property type="component" value="Unassembled WGS sequence"/>
</dbReference>
<evidence type="ECO:0000256" key="5">
    <source>
        <dbReference type="ARBA" id="ARBA00023136"/>
    </source>
</evidence>
<keyword evidence="3" id="KW-0201">Cytochrome c-type biogenesis</keyword>
<evidence type="ECO:0000256" key="4">
    <source>
        <dbReference type="ARBA" id="ARBA00022989"/>
    </source>
</evidence>
<comment type="subcellular location">
    <subcellularLocation>
        <location evidence="1">Membrane</location>
        <topology evidence="1">Multi-pass membrane protein</topology>
    </subcellularLocation>
</comment>
<dbReference type="InterPro" id="IPR007816">
    <property type="entry name" value="ResB-like_domain"/>
</dbReference>
<keyword evidence="9" id="KW-1185">Reference proteome</keyword>
<feature type="transmembrane region" description="Helical" evidence="6">
    <location>
        <begin position="163"/>
        <end position="181"/>
    </location>
</feature>
<feature type="transmembrane region" description="Helical" evidence="6">
    <location>
        <begin position="66"/>
        <end position="88"/>
    </location>
</feature>
<proteinExistence type="predicted"/>
<evidence type="ECO:0000256" key="2">
    <source>
        <dbReference type="ARBA" id="ARBA00022692"/>
    </source>
</evidence>
<protein>
    <submittedName>
        <fullName evidence="8">Cytochrome c biogenesis protein ResB</fullName>
    </submittedName>
</protein>
<dbReference type="EMBL" id="JAJBZT010000003">
    <property type="protein sequence ID" value="MCB6183434.1"/>
    <property type="molecule type" value="Genomic_DNA"/>
</dbReference>
<dbReference type="PANTHER" id="PTHR31566">
    <property type="entry name" value="CYTOCHROME C BIOGENESIS PROTEIN CCS1, CHLOROPLASTIC"/>
    <property type="match status" value="1"/>
</dbReference>
<evidence type="ECO:0000313" key="8">
    <source>
        <dbReference type="EMBL" id="MCB6183434.1"/>
    </source>
</evidence>
<evidence type="ECO:0000313" key="9">
    <source>
        <dbReference type="Proteomes" id="UP001165395"/>
    </source>
</evidence>
<feature type="domain" description="ResB-like" evidence="7">
    <location>
        <begin position="17"/>
        <end position="654"/>
    </location>
</feature>
<dbReference type="PANTHER" id="PTHR31566:SF0">
    <property type="entry name" value="CYTOCHROME C BIOGENESIS PROTEIN CCS1, CHLOROPLASTIC"/>
    <property type="match status" value="1"/>
</dbReference>
<dbReference type="Pfam" id="PF05140">
    <property type="entry name" value="ResB"/>
    <property type="match status" value="1"/>
</dbReference>
<dbReference type="RefSeq" id="WP_227180194.1">
    <property type="nucleotide sequence ID" value="NZ_JAJBZT010000003.1"/>
</dbReference>
<name>A0ABS8D5F0_9NEIS</name>
<reference evidence="8" key="1">
    <citation type="submission" date="2021-10" db="EMBL/GenBank/DDBJ databases">
        <title>The complete genome sequence of Leeia sp. TBRC 13508.</title>
        <authorList>
            <person name="Charoenyingcharoen P."/>
            <person name="Yukphan P."/>
        </authorList>
    </citation>
    <scope>NUCLEOTIDE SEQUENCE</scope>
    <source>
        <strain evidence="8">TBRC 13508</strain>
    </source>
</reference>
<accession>A0ABS8D5F0</accession>
<feature type="transmembrane region" description="Helical" evidence="6">
    <location>
        <begin position="607"/>
        <end position="625"/>
    </location>
</feature>
<evidence type="ECO:0000256" key="1">
    <source>
        <dbReference type="ARBA" id="ARBA00004141"/>
    </source>
</evidence>
<keyword evidence="5 6" id="KW-0472">Membrane</keyword>
<evidence type="ECO:0000256" key="3">
    <source>
        <dbReference type="ARBA" id="ARBA00022748"/>
    </source>
</evidence>
<dbReference type="InterPro" id="IPR023494">
    <property type="entry name" value="Cyt_c_bgen_Ccs1/CcsB/ResB"/>
</dbReference>
<keyword evidence="4 6" id="KW-1133">Transmembrane helix</keyword>
<gene>
    <name evidence="8" type="ORF">LIN78_07730</name>
</gene>
<feature type="transmembrane region" description="Helical" evidence="6">
    <location>
        <begin position="20"/>
        <end position="37"/>
    </location>
</feature>
<evidence type="ECO:0000256" key="6">
    <source>
        <dbReference type="SAM" id="Phobius"/>
    </source>
</evidence>